<feature type="transmembrane region" description="Helical" evidence="7">
    <location>
        <begin position="158"/>
        <end position="176"/>
    </location>
</feature>
<comment type="subcellular location">
    <subcellularLocation>
        <location evidence="1">Cell membrane</location>
        <topology evidence="1">Multi-pass membrane protein</topology>
    </subcellularLocation>
</comment>
<dbReference type="InterPro" id="IPR051258">
    <property type="entry name" value="Diverse_Substrate_Transporter"/>
</dbReference>
<feature type="transmembrane region" description="Helical" evidence="7">
    <location>
        <begin position="12"/>
        <end position="30"/>
    </location>
</feature>
<dbReference type="InterPro" id="IPR000620">
    <property type="entry name" value="EamA_dom"/>
</dbReference>
<proteinExistence type="inferred from homology"/>
<evidence type="ECO:0000256" key="4">
    <source>
        <dbReference type="ARBA" id="ARBA00022692"/>
    </source>
</evidence>
<evidence type="ECO:0000256" key="2">
    <source>
        <dbReference type="ARBA" id="ARBA00007362"/>
    </source>
</evidence>
<evidence type="ECO:0000313" key="10">
    <source>
        <dbReference type="Proteomes" id="UP000663505"/>
    </source>
</evidence>
<comment type="similarity">
    <text evidence="2">Belongs to the EamA transporter family.</text>
</comment>
<feature type="transmembrane region" description="Helical" evidence="7">
    <location>
        <begin position="36"/>
        <end position="62"/>
    </location>
</feature>
<feature type="transmembrane region" description="Helical" evidence="7">
    <location>
        <begin position="256"/>
        <end position="274"/>
    </location>
</feature>
<evidence type="ECO:0000256" key="3">
    <source>
        <dbReference type="ARBA" id="ARBA00022475"/>
    </source>
</evidence>
<dbReference type="KEGG" id="afx:JZ786_15475"/>
<evidence type="ECO:0000313" key="9">
    <source>
        <dbReference type="EMBL" id="QSO45933.1"/>
    </source>
</evidence>
<gene>
    <name evidence="9" type="ORF">JZ786_15475</name>
</gene>
<feature type="transmembrane region" description="Helical" evidence="7">
    <location>
        <begin position="102"/>
        <end position="122"/>
    </location>
</feature>
<evidence type="ECO:0000259" key="8">
    <source>
        <dbReference type="Pfam" id="PF00892"/>
    </source>
</evidence>
<feature type="domain" description="EamA" evidence="8">
    <location>
        <begin position="154"/>
        <end position="297"/>
    </location>
</feature>
<feature type="transmembrane region" description="Helical" evidence="7">
    <location>
        <begin position="280"/>
        <end position="298"/>
    </location>
</feature>
<evidence type="ECO:0000256" key="6">
    <source>
        <dbReference type="ARBA" id="ARBA00023136"/>
    </source>
</evidence>
<dbReference type="PANTHER" id="PTHR42920">
    <property type="entry name" value="OS03G0707200 PROTEIN-RELATED"/>
    <property type="match status" value="1"/>
</dbReference>
<dbReference type="GO" id="GO:0005886">
    <property type="term" value="C:plasma membrane"/>
    <property type="evidence" value="ECO:0007669"/>
    <property type="project" value="UniProtKB-SubCell"/>
</dbReference>
<keyword evidence="6 7" id="KW-0472">Membrane</keyword>
<dbReference type="Pfam" id="PF00892">
    <property type="entry name" value="EamA"/>
    <property type="match status" value="2"/>
</dbReference>
<dbReference type="SUPFAM" id="SSF103481">
    <property type="entry name" value="Multidrug resistance efflux transporter EmrE"/>
    <property type="match status" value="2"/>
</dbReference>
<keyword evidence="5 7" id="KW-1133">Transmembrane helix</keyword>
<organism evidence="9 10">
    <name type="scientific">Alicyclobacillus mengziensis</name>
    <dbReference type="NCBI Taxonomy" id="2931921"/>
    <lineage>
        <taxon>Bacteria</taxon>
        <taxon>Bacillati</taxon>
        <taxon>Bacillota</taxon>
        <taxon>Bacilli</taxon>
        <taxon>Bacillales</taxon>
        <taxon>Alicyclobacillaceae</taxon>
        <taxon>Alicyclobacillus</taxon>
    </lineage>
</organism>
<evidence type="ECO:0000256" key="5">
    <source>
        <dbReference type="ARBA" id="ARBA00022989"/>
    </source>
</evidence>
<feature type="transmembrane region" description="Helical" evidence="7">
    <location>
        <begin position="183"/>
        <end position="204"/>
    </location>
</feature>
<feature type="transmembrane region" description="Helical" evidence="7">
    <location>
        <begin position="224"/>
        <end position="244"/>
    </location>
</feature>
<protein>
    <submittedName>
        <fullName evidence="9">DMT family transporter</fullName>
    </submittedName>
</protein>
<keyword evidence="3" id="KW-1003">Cell membrane</keyword>
<evidence type="ECO:0000256" key="1">
    <source>
        <dbReference type="ARBA" id="ARBA00004651"/>
    </source>
</evidence>
<feature type="domain" description="EamA" evidence="8">
    <location>
        <begin position="13"/>
        <end position="145"/>
    </location>
</feature>
<feature type="transmembrane region" description="Helical" evidence="7">
    <location>
        <begin position="74"/>
        <end position="96"/>
    </location>
</feature>
<dbReference type="AlphaFoldDB" id="A0A9X7Z677"/>
<evidence type="ECO:0000256" key="7">
    <source>
        <dbReference type="SAM" id="Phobius"/>
    </source>
</evidence>
<dbReference type="PANTHER" id="PTHR42920:SF5">
    <property type="entry name" value="EAMA DOMAIN-CONTAINING PROTEIN"/>
    <property type="match status" value="1"/>
</dbReference>
<dbReference type="InterPro" id="IPR037185">
    <property type="entry name" value="EmrE-like"/>
</dbReference>
<accession>A0A9X7Z677</accession>
<keyword evidence="10" id="KW-1185">Reference proteome</keyword>
<sequence length="310" mass="33598">MNRRETKRNRWTANITLLFVTLVWGATFSLTKGALAHISVFFFLTARFLIATVALVIGALTVPHVRHAFTKETFFAGSFLGSLLFGGYAFQTLGLATTTPAMAGFLTGLNVVMVPLLAYPVLQRAPKGRNWTGALIAVVGLALLTGVDIRAIDRGDVLVLLCSVFLALQIVFTERYAEKMNALALTTVEIAVLTVWCTLTLWLQSFSTTTGHTVISSTGSFTSTSVWVAILVCALPATAFAYFAQTFFQQSTSSTETAIIFSMEPVFAAGIGWLSFHNVLSTSGVVGCVLIFLSMWIADPSIKIRRPKMS</sequence>
<dbReference type="EMBL" id="CP071182">
    <property type="protein sequence ID" value="QSO45933.1"/>
    <property type="molecule type" value="Genomic_DNA"/>
</dbReference>
<feature type="transmembrane region" description="Helical" evidence="7">
    <location>
        <begin position="134"/>
        <end position="152"/>
    </location>
</feature>
<keyword evidence="4 7" id="KW-0812">Transmembrane</keyword>
<dbReference type="RefSeq" id="WP_206655305.1">
    <property type="nucleotide sequence ID" value="NZ_CP071182.1"/>
</dbReference>
<dbReference type="Proteomes" id="UP000663505">
    <property type="component" value="Chromosome"/>
</dbReference>
<name>A0A9X7Z677_9BACL</name>
<reference evidence="9 10" key="1">
    <citation type="submission" date="2021-02" db="EMBL/GenBank/DDBJ databases">
        <title>Alicyclobacillus curvatus sp. nov. and Alicyclobacillus mengziensis sp. nov., two acidophilic bacteria isolated from acid mine drainage.</title>
        <authorList>
            <person name="Huang Y."/>
        </authorList>
    </citation>
    <scope>NUCLEOTIDE SEQUENCE [LARGE SCALE GENOMIC DNA]</scope>
    <source>
        <strain evidence="9 10">S30H14</strain>
    </source>
</reference>